<evidence type="ECO:0000256" key="9">
    <source>
        <dbReference type="ARBA" id="ARBA00023002"/>
    </source>
</evidence>
<dbReference type="PANTHER" id="PTHR11938">
    <property type="entry name" value="FAD NADPH DEHYDROGENASE/OXIDOREDUCTASE"/>
    <property type="match status" value="1"/>
</dbReference>
<protein>
    <submittedName>
        <fullName evidence="17">Glutamate synthase large subunit</fullName>
    </submittedName>
    <submittedName>
        <fullName evidence="16">Glutamate synthase, large subunit</fullName>
        <ecNumber evidence="16">1.4.1.13</ecNumber>
    </submittedName>
</protein>
<dbReference type="Proteomes" id="UP000264693">
    <property type="component" value="Chromosome"/>
</dbReference>
<dbReference type="InterPro" id="IPR013785">
    <property type="entry name" value="Aldolase_TIM"/>
</dbReference>
<reference evidence="16 19" key="3">
    <citation type="submission" date="2018-08" db="EMBL/GenBank/DDBJ databases">
        <title>Complete genome of the Arcobacter marinus type strain JCM 15502.</title>
        <authorList>
            <person name="Miller W.G."/>
            <person name="Yee E."/>
            <person name="Huynh S."/>
            <person name="Parker C.T."/>
        </authorList>
    </citation>
    <scope>NUCLEOTIDE SEQUENCE [LARGE SCALE GENOMIC DNA]</scope>
    <source>
        <strain evidence="16 19">JCM 15502</strain>
    </source>
</reference>
<dbReference type="SUPFAM" id="SSF69336">
    <property type="entry name" value="Alpha subunit of glutamate synthase, C-terminal domain"/>
    <property type="match status" value="1"/>
</dbReference>
<dbReference type="PROSITE" id="PS51278">
    <property type="entry name" value="GATASE_TYPE_2"/>
    <property type="match status" value="1"/>
</dbReference>
<proteinExistence type="inferred from homology"/>
<comment type="cofactor">
    <cofactor evidence="2">
        <name>[3Fe-4S] cluster</name>
        <dbReference type="ChEBI" id="CHEBI:21137"/>
    </cofactor>
</comment>
<dbReference type="GO" id="GO:0019676">
    <property type="term" value="P:ammonia assimilation cycle"/>
    <property type="evidence" value="ECO:0007669"/>
    <property type="project" value="TreeGrafter"/>
</dbReference>
<dbReference type="SUPFAM" id="SSF56235">
    <property type="entry name" value="N-terminal nucleophile aminohydrolases (Ntn hydrolases)"/>
    <property type="match status" value="1"/>
</dbReference>
<evidence type="ECO:0000256" key="7">
    <source>
        <dbReference type="ARBA" id="ARBA00022723"/>
    </source>
</evidence>
<evidence type="ECO:0000313" key="18">
    <source>
        <dbReference type="Proteomes" id="UP000224740"/>
    </source>
</evidence>
<keyword evidence="12" id="KW-0314">Glutamate biosynthesis</keyword>
<keyword evidence="7" id="KW-0479">Metal-binding</keyword>
<evidence type="ECO:0000256" key="2">
    <source>
        <dbReference type="ARBA" id="ARBA00001927"/>
    </source>
</evidence>
<evidence type="ECO:0000256" key="8">
    <source>
        <dbReference type="ARBA" id="ARBA00022962"/>
    </source>
</evidence>
<accession>A0A347TM25</accession>
<dbReference type="InterPro" id="IPR006982">
    <property type="entry name" value="Glu_synth_centr_N"/>
</dbReference>
<dbReference type="CDD" id="cd00713">
    <property type="entry name" value="GltS"/>
    <property type="match status" value="1"/>
</dbReference>
<keyword evidence="8" id="KW-0315">Glutamine amidotransferase</keyword>
<evidence type="ECO:0000256" key="6">
    <source>
        <dbReference type="ARBA" id="ARBA00022643"/>
    </source>
</evidence>
<dbReference type="NCBIfam" id="NF008730">
    <property type="entry name" value="PRK11750.1"/>
    <property type="match status" value="1"/>
</dbReference>
<dbReference type="InterPro" id="IPR036485">
    <property type="entry name" value="Glu_synth_asu_C_sf"/>
</dbReference>
<dbReference type="CDD" id="cd00982">
    <property type="entry name" value="gltB_C"/>
    <property type="match status" value="1"/>
</dbReference>
<comment type="similarity">
    <text evidence="3">Belongs to the glutamate synthase family.</text>
</comment>
<dbReference type="EC" id="1.4.1.13" evidence="16"/>
<dbReference type="Gene3D" id="2.160.20.60">
    <property type="entry name" value="Glutamate synthase, alpha subunit, C-terminal domain"/>
    <property type="match status" value="1"/>
</dbReference>
<dbReference type="InterPro" id="IPR002932">
    <property type="entry name" value="Glu_synthdom"/>
</dbReference>
<evidence type="ECO:0000256" key="11">
    <source>
        <dbReference type="ARBA" id="ARBA00023014"/>
    </source>
</evidence>
<dbReference type="InterPro" id="IPR029055">
    <property type="entry name" value="Ntn_hydrolases_N"/>
</dbReference>
<dbReference type="Proteomes" id="UP000224740">
    <property type="component" value="Unassembled WGS sequence"/>
</dbReference>
<name>A0A347TM25_9BACT</name>
<evidence type="ECO:0000256" key="1">
    <source>
        <dbReference type="ARBA" id="ARBA00001917"/>
    </source>
</evidence>
<gene>
    <name evidence="16" type="primary">gltB</name>
    <name evidence="16" type="ORF">AMRN_1930</name>
    <name evidence="17" type="ORF">CPH92_08395</name>
</gene>
<keyword evidence="10" id="KW-0408">Iron</keyword>
<dbReference type="RefSeq" id="WP_099311287.1">
    <property type="nucleotide sequence ID" value="NZ_CP032101.1"/>
</dbReference>
<dbReference type="GO" id="GO:0006537">
    <property type="term" value="P:glutamate biosynthetic process"/>
    <property type="evidence" value="ECO:0007669"/>
    <property type="project" value="UniProtKB-KW"/>
</dbReference>
<dbReference type="Gene3D" id="3.20.20.70">
    <property type="entry name" value="Aldolase class I"/>
    <property type="match status" value="2"/>
</dbReference>
<reference evidence="18" key="1">
    <citation type="submission" date="2017-09" db="EMBL/GenBank/DDBJ databases">
        <title>Arcobacter canalis sp. nov., a new species isolated from a water canal contaminated with urban sewage.</title>
        <authorList>
            <person name="Perez-Cataluna A."/>
            <person name="Salas-Masso N."/>
            <person name="Figueras M.J."/>
        </authorList>
    </citation>
    <scope>NUCLEOTIDE SEQUENCE [LARGE SCALE GENOMIC DNA]</scope>
    <source>
        <strain evidence="18">CECT 7727</strain>
    </source>
</reference>
<dbReference type="InterPro" id="IPR002489">
    <property type="entry name" value="Glu_synth_asu_C"/>
</dbReference>
<evidence type="ECO:0000256" key="3">
    <source>
        <dbReference type="ARBA" id="ARBA00009716"/>
    </source>
</evidence>
<dbReference type="Pfam" id="PF00310">
    <property type="entry name" value="GATase_2"/>
    <property type="match status" value="1"/>
</dbReference>
<keyword evidence="9 16" id="KW-0560">Oxidoreductase</keyword>
<keyword evidence="4" id="KW-0028">Amino-acid biosynthesis</keyword>
<evidence type="ECO:0000313" key="19">
    <source>
        <dbReference type="Proteomes" id="UP000264693"/>
    </source>
</evidence>
<keyword evidence="6" id="KW-0288">FMN</keyword>
<dbReference type="EMBL" id="CP032101">
    <property type="protein sequence ID" value="AXX87653.1"/>
    <property type="molecule type" value="Genomic_DNA"/>
</dbReference>
<keyword evidence="11" id="KW-0411">Iron-sulfur</keyword>
<evidence type="ECO:0000256" key="4">
    <source>
        <dbReference type="ARBA" id="ARBA00022605"/>
    </source>
</evidence>
<dbReference type="GO" id="GO:0046872">
    <property type="term" value="F:metal ion binding"/>
    <property type="evidence" value="ECO:0007669"/>
    <property type="project" value="UniProtKB-KW"/>
</dbReference>
<dbReference type="SUPFAM" id="SSF51395">
    <property type="entry name" value="FMN-linked oxidoreductases"/>
    <property type="match status" value="1"/>
</dbReference>
<dbReference type="CDD" id="cd02808">
    <property type="entry name" value="GltS_FMN"/>
    <property type="match status" value="1"/>
</dbReference>
<dbReference type="GO" id="GO:0051538">
    <property type="term" value="F:3 iron, 4 sulfur cluster binding"/>
    <property type="evidence" value="ECO:0007669"/>
    <property type="project" value="UniProtKB-KW"/>
</dbReference>
<dbReference type="GO" id="GO:0004355">
    <property type="term" value="F:glutamate synthase (NADPH) activity"/>
    <property type="evidence" value="ECO:0007669"/>
    <property type="project" value="UniProtKB-EC"/>
</dbReference>
<dbReference type="Pfam" id="PF01645">
    <property type="entry name" value="Glu_synthase"/>
    <property type="match status" value="1"/>
</dbReference>
<reference evidence="17" key="2">
    <citation type="submission" date="2017-09" db="EMBL/GenBank/DDBJ databases">
        <authorList>
            <person name="Perez-Cataluna A."/>
            <person name="Figueras M.J."/>
            <person name="Salas-Masso N."/>
        </authorList>
    </citation>
    <scope>NUCLEOTIDE SEQUENCE</scope>
    <source>
        <strain evidence="17">CECT 7727</strain>
    </source>
</reference>
<organism evidence="16 19">
    <name type="scientific">Malaciobacter marinus</name>
    <dbReference type="NCBI Taxonomy" id="505249"/>
    <lineage>
        <taxon>Bacteria</taxon>
        <taxon>Pseudomonadati</taxon>
        <taxon>Campylobacterota</taxon>
        <taxon>Epsilonproteobacteria</taxon>
        <taxon>Campylobacterales</taxon>
        <taxon>Arcobacteraceae</taxon>
        <taxon>Malaciobacter</taxon>
    </lineage>
</organism>
<evidence type="ECO:0000256" key="12">
    <source>
        <dbReference type="ARBA" id="ARBA00023164"/>
    </source>
</evidence>
<dbReference type="Pfam" id="PF04898">
    <property type="entry name" value="Glu_syn_central"/>
    <property type="match status" value="1"/>
</dbReference>
<keyword evidence="5" id="KW-0285">Flavoprotein</keyword>
<evidence type="ECO:0000256" key="5">
    <source>
        <dbReference type="ARBA" id="ARBA00022630"/>
    </source>
</evidence>
<dbReference type="KEGG" id="amar:AMRN_1930"/>
<evidence type="ECO:0000313" key="17">
    <source>
        <dbReference type="EMBL" id="PHO15122.1"/>
    </source>
</evidence>
<dbReference type="InterPro" id="IPR050711">
    <property type="entry name" value="ET-N_metabolism_enzyme"/>
</dbReference>
<dbReference type="Pfam" id="PF01493">
    <property type="entry name" value="GXGXG"/>
    <property type="match status" value="1"/>
</dbReference>
<comment type="cofactor">
    <cofactor evidence="1">
        <name>FMN</name>
        <dbReference type="ChEBI" id="CHEBI:58210"/>
    </cofactor>
</comment>
<feature type="domain" description="Glutamine amidotransferase type-2" evidence="15">
    <location>
        <begin position="15"/>
        <end position="402"/>
    </location>
</feature>
<dbReference type="PANTHER" id="PTHR11938:SF148">
    <property type="entry name" value="GLUTAMATE SYNTHASE [NADPH] LARGE CHAIN"/>
    <property type="match status" value="1"/>
</dbReference>
<keyword evidence="18" id="KW-1185">Reference proteome</keyword>
<evidence type="ECO:0000256" key="10">
    <source>
        <dbReference type="ARBA" id="ARBA00023004"/>
    </source>
</evidence>
<dbReference type="EMBL" id="NXAO01000036">
    <property type="protein sequence ID" value="PHO15122.1"/>
    <property type="molecule type" value="Genomic_DNA"/>
</dbReference>
<keyword evidence="13" id="KW-0003">3Fe-4S</keyword>
<dbReference type="Gene3D" id="3.60.20.10">
    <property type="entry name" value="Glutamine Phosphoribosylpyrophosphate, subunit 1, domain 1"/>
    <property type="match status" value="1"/>
</dbReference>
<evidence type="ECO:0000259" key="15">
    <source>
        <dbReference type="PROSITE" id="PS51278"/>
    </source>
</evidence>
<evidence type="ECO:0000313" key="16">
    <source>
        <dbReference type="EMBL" id="AXX87653.1"/>
    </source>
</evidence>
<comment type="pathway">
    <text evidence="14">Amino-acid biosynthesis.</text>
</comment>
<evidence type="ECO:0000256" key="14">
    <source>
        <dbReference type="ARBA" id="ARBA00029440"/>
    </source>
</evidence>
<sequence length="1478" mass="164679">MGSNLDLLTSFKDNCGFGLLAHLKNKPSHNNLEDAITSLERMMHRGAVAADGKTGDGSGLLLSMPDYFMRKVTSEYGIDLPETYAVAMIFTKDSKDIDVFKEFCENNDLKVLMTREVPVDTNALGQQALNTLPTIFQVFVTPSTLMSSKRFEAMLYLTRKECEHKLKDKQDFYIPTFSSKVIAYKGLVMPTHIKHFYVDLRDEDFKISFALFHQRFSTNTLPQWKLAQPFRTIAHNGEINSVEANRFSVEIKSENIKSEIFTDEEIKRILPILQEGSSDSASLDNMFEFMVANGVDFFKAARSLIPAPWQNSPHMDSDLRAFYEYTAAAMEAWDGPAAVSLTDGRHIGCLIDRNGLRPSKYVITKDKKLYITSEYGTLDIDEEKILERGRLQSGQMIGVDLKYGKILKEDDINDYLKSSQNYSKWLNNGMKYLQEYIDESFLEWSDYSVEELEKRQKYFNITYEAIDQIIDPMAKDGKEPVGSMGDDTPIAAFSKVNRNFTDFFRQKFAQVTNPPIDPYREKVVMSLETGFGRLHNFLDEKVEFAKRLKVSSPILMKEKYDILYSFGNSKSPRYDEYYKNRSFSTTFTNDLESSLKELGKNIINAVKDDNVTVVILDDRDISKSKKLIPMAMAVGYINQLLLKEGVRHCVCLVSVSGEVYDPHMAAVLLAFGVTAIYPYMMYATIVGLYERKDILKYEMQRLLKNTQKSLDAGLLKIMSKMGISTVASYRNSALFDVLGLSDKIVSECFEGAHSELAGLCYLDIEKRIEKSHYNAYYDNHHIFPLDLGGFYKYVDGGEYHDYGPKTTASMHNKNATKKENISDFEGLKKLIENRDKKFIRDFLDFNSDRKSIDISEVESKENIFKRFASAAMSCGSISPEAHEAIAQAMNTIGGASNSGEGGEDPKRFNTLKNSKIKQIASGRFGVTPGYLVSAQELQIKVAQGAKPGEGGQLPGHKVTPLIATLRHTVPGVTLISPPPHHDIYSIEDLAQLIFDLKQINPGAKITVKLVSSIGVGTIAAGVAKAYADKIIISGGDGGTGAAPMTSIKHAGNPWEIGLSEAHNALKANHLREFVHVQTDGGLKTGLDVVKAALLGAESYAFGTAALTLLGCKILRICHTNKCSVGVATQDEDLRSYFTGTVERLISYFDFVAQEVREILAKLGYKTMEEIIGRSDLLKVIDDEFAKKFDFQNILRRVDGVNTCQKESNDPFDKNKFEKEILKKVHRAIEKPTLKVKVSEQICNLNRSFGALISGEIAKYYGDEGLPQDTININLKGIAGQSFGAFLSKGMNLHLEGAANDYVGKGMNGGKITITPLHQGKDFAGIGNTCLYGATGGQLYVRATAGERFAVRNSGCIAVVEGTGDNACEYMTGGIAVILGPTGINFGAGMTGGLAFIYDDQKAFVDNMNQELIEAVRIDTDDTERERLYLKRLLVDYLNETGSEKAESILDNFRAEIRNFWLVKPKNMTVLPLDPENGD</sequence>
<evidence type="ECO:0000256" key="13">
    <source>
        <dbReference type="ARBA" id="ARBA00023291"/>
    </source>
</evidence>
<dbReference type="InterPro" id="IPR017932">
    <property type="entry name" value="GATase_2_dom"/>
</dbReference>